<sequence length="103" mass="11689">MPGAPVFPVTFPQVSHVSDEKHQNNHTRPWKCPYCKAFPGGAERKDLNRHFRRAHPHEPQVRDNKAHWKEVAPCAGCGRKMRADNLKRHMKTCGLVRASASAI</sequence>
<organism evidence="1 2">
    <name type="scientific">Parathielavia appendiculata</name>
    <dbReference type="NCBI Taxonomy" id="2587402"/>
    <lineage>
        <taxon>Eukaryota</taxon>
        <taxon>Fungi</taxon>
        <taxon>Dikarya</taxon>
        <taxon>Ascomycota</taxon>
        <taxon>Pezizomycotina</taxon>
        <taxon>Sordariomycetes</taxon>
        <taxon>Sordariomycetidae</taxon>
        <taxon>Sordariales</taxon>
        <taxon>Chaetomiaceae</taxon>
        <taxon>Parathielavia</taxon>
    </lineage>
</organism>
<dbReference type="EMBL" id="MU853225">
    <property type="protein sequence ID" value="KAK4126371.1"/>
    <property type="molecule type" value="Genomic_DNA"/>
</dbReference>
<protein>
    <submittedName>
        <fullName evidence="1">Uncharacterized protein</fullName>
    </submittedName>
</protein>
<reference evidence="1" key="1">
    <citation type="journal article" date="2023" name="Mol. Phylogenet. Evol.">
        <title>Genome-scale phylogeny and comparative genomics of the fungal order Sordariales.</title>
        <authorList>
            <person name="Hensen N."/>
            <person name="Bonometti L."/>
            <person name="Westerberg I."/>
            <person name="Brannstrom I.O."/>
            <person name="Guillou S."/>
            <person name="Cros-Aarteil S."/>
            <person name="Calhoun S."/>
            <person name="Haridas S."/>
            <person name="Kuo A."/>
            <person name="Mondo S."/>
            <person name="Pangilinan J."/>
            <person name="Riley R."/>
            <person name="LaButti K."/>
            <person name="Andreopoulos B."/>
            <person name="Lipzen A."/>
            <person name="Chen C."/>
            <person name="Yan M."/>
            <person name="Daum C."/>
            <person name="Ng V."/>
            <person name="Clum A."/>
            <person name="Steindorff A."/>
            <person name="Ohm R.A."/>
            <person name="Martin F."/>
            <person name="Silar P."/>
            <person name="Natvig D.O."/>
            <person name="Lalanne C."/>
            <person name="Gautier V."/>
            <person name="Ament-Velasquez S.L."/>
            <person name="Kruys A."/>
            <person name="Hutchinson M.I."/>
            <person name="Powell A.J."/>
            <person name="Barry K."/>
            <person name="Miller A.N."/>
            <person name="Grigoriev I.V."/>
            <person name="Debuchy R."/>
            <person name="Gladieux P."/>
            <person name="Hiltunen Thoren M."/>
            <person name="Johannesson H."/>
        </authorList>
    </citation>
    <scope>NUCLEOTIDE SEQUENCE</scope>
    <source>
        <strain evidence="1">CBS 731.68</strain>
    </source>
</reference>
<dbReference type="RefSeq" id="XP_062650142.1">
    <property type="nucleotide sequence ID" value="XM_062796174.1"/>
</dbReference>
<gene>
    <name evidence="1" type="ORF">N657DRAFT_679316</name>
</gene>
<name>A0AAN6U5T5_9PEZI</name>
<keyword evidence="2" id="KW-1185">Reference proteome</keyword>
<accession>A0AAN6U5T5</accession>
<proteinExistence type="predicted"/>
<dbReference type="Proteomes" id="UP001302602">
    <property type="component" value="Unassembled WGS sequence"/>
</dbReference>
<dbReference type="AlphaFoldDB" id="A0AAN6U5T5"/>
<evidence type="ECO:0000313" key="2">
    <source>
        <dbReference type="Proteomes" id="UP001302602"/>
    </source>
</evidence>
<comment type="caution">
    <text evidence="1">The sequence shown here is derived from an EMBL/GenBank/DDBJ whole genome shotgun (WGS) entry which is preliminary data.</text>
</comment>
<reference evidence="1" key="2">
    <citation type="submission" date="2023-05" db="EMBL/GenBank/DDBJ databases">
        <authorList>
            <consortium name="Lawrence Berkeley National Laboratory"/>
            <person name="Steindorff A."/>
            <person name="Hensen N."/>
            <person name="Bonometti L."/>
            <person name="Westerberg I."/>
            <person name="Brannstrom I.O."/>
            <person name="Guillou S."/>
            <person name="Cros-Aarteil S."/>
            <person name="Calhoun S."/>
            <person name="Haridas S."/>
            <person name="Kuo A."/>
            <person name="Mondo S."/>
            <person name="Pangilinan J."/>
            <person name="Riley R."/>
            <person name="Labutti K."/>
            <person name="Andreopoulos B."/>
            <person name="Lipzen A."/>
            <person name="Chen C."/>
            <person name="Yanf M."/>
            <person name="Daum C."/>
            <person name="Ng V."/>
            <person name="Clum A."/>
            <person name="Ohm R."/>
            <person name="Martin F."/>
            <person name="Silar P."/>
            <person name="Natvig D."/>
            <person name="Lalanne C."/>
            <person name="Gautier V."/>
            <person name="Ament-Velasquez S.L."/>
            <person name="Kruys A."/>
            <person name="Hutchinson M.I."/>
            <person name="Powell A.J."/>
            <person name="Barry K."/>
            <person name="Miller A.N."/>
            <person name="Grigoriev I.V."/>
            <person name="Debuchy R."/>
            <person name="Gladieux P."/>
            <person name="Thoren M.H."/>
            <person name="Johannesson H."/>
        </authorList>
    </citation>
    <scope>NUCLEOTIDE SEQUENCE</scope>
    <source>
        <strain evidence="1">CBS 731.68</strain>
    </source>
</reference>
<dbReference type="GeneID" id="87832942"/>
<evidence type="ECO:0000313" key="1">
    <source>
        <dbReference type="EMBL" id="KAK4126371.1"/>
    </source>
</evidence>